<dbReference type="InterPro" id="IPR029058">
    <property type="entry name" value="AB_hydrolase_fold"/>
</dbReference>
<dbReference type="OrthoDB" id="7130006at2759"/>
<organism evidence="6 7">
    <name type="scientific">Beauveria brongniartii RCEF 3172</name>
    <dbReference type="NCBI Taxonomy" id="1081107"/>
    <lineage>
        <taxon>Eukaryota</taxon>
        <taxon>Fungi</taxon>
        <taxon>Dikarya</taxon>
        <taxon>Ascomycota</taxon>
        <taxon>Pezizomycotina</taxon>
        <taxon>Sordariomycetes</taxon>
        <taxon>Hypocreomycetidae</taxon>
        <taxon>Hypocreales</taxon>
        <taxon>Cordycipitaceae</taxon>
        <taxon>Beauveria</taxon>
        <taxon>Beauveria brongniartii</taxon>
    </lineage>
</organism>
<dbReference type="SUPFAM" id="SSF53474">
    <property type="entry name" value="alpha/beta-Hydrolases"/>
    <property type="match status" value="1"/>
</dbReference>
<feature type="chain" id="PRO_5007884416" evidence="4">
    <location>
        <begin position="23"/>
        <end position="417"/>
    </location>
</feature>
<comment type="similarity">
    <text evidence="1">Belongs to the peptidase S33 family.</text>
</comment>
<dbReference type="InterPro" id="IPR016292">
    <property type="entry name" value="Epoxide_hydrolase"/>
</dbReference>
<sequence>MHRILVPILAFGLSALAAPTAATNNSIANVTPFHIDLSAGVPRMLELIQASRLPDQPQFPGVGSTKGIDLDVLRSLRNQWLTSFDWNKEEAYLNSFNNYRVNIEGLDIHFVHHKSSDTNAIPILLTHGWPGSFMEFLPVIEPLTQTATTSKGQPVSFHVVVPSLPGFAFSQRAPGNWTLDDTARVFNRLMTEVLGYKTFAAHGTSNGAILTYTLYDEYNTTTRAAHFPLMPFYPTTPEELQERQIKLSPLEQAIFQRSMEWTQNGTGYFLEHIYQPNTIGLGLYDSPIGQLSWIGEKWIGWADEHAGVAPSTLTHNEILRSVSLTFLTGTFLSQIYTYAQDTDLPYVKGLLNRAHTDAPMFVTFFRYSIGFWPKEVLRIMGNLVQYRLHETGGFFAGLENAPAFIGDLRNIRDYWTN</sequence>
<dbReference type="PIRSF" id="PIRSF001112">
    <property type="entry name" value="Epoxide_hydrolase"/>
    <property type="match status" value="1"/>
</dbReference>
<evidence type="ECO:0000256" key="1">
    <source>
        <dbReference type="ARBA" id="ARBA00010088"/>
    </source>
</evidence>
<dbReference type="GO" id="GO:0004301">
    <property type="term" value="F:epoxide hydrolase activity"/>
    <property type="evidence" value="ECO:0007669"/>
    <property type="project" value="TreeGrafter"/>
</dbReference>
<proteinExistence type="inferred from homology"/>
<protein>
    <submittedName>
        <fullName evidence="6">Epoxide hydrolase 1</fullName>
    </submittedName>
</protein>
<keyword evidence="2" id="KW-0058">Aromatic hydrocarbons catabolism</keyword>
<keyword evidence="7" id="KW-1185">Reference proteome</keyword>
<dbReference type="Pfam" id="PF06441">
    <property type="entry name" value="EHN"/>
    <property type="match status" value="1"/>
</dbReference>
<evidence type="ECO:0000256" key="2">
    <source>
        <dbReference type="ARBA" id="ARBA00022797"/>
    </source>
</evidence>
<keyword evidence="4" id="KW-0732">Signal</keyword>
<dbReference type="PANTHER" id="PTHR21661:SF35">
    <property type="entry name" value="EPOXIDE HYDROLASE"/>
    <property type="match status" value="1"/>
</dbReference>
<dbReference type="InterPro" id="IPR010497">
    <property type="entry name" value="Epoxide_hydro_N"/>
</dbReference>
<gene>
    <name evidence="6" type="ORF">BBO_06031</name>
</gene>
<evidence type="ECO:0000256" key="4">
    <source>
        <dbReference type="SAM" id="SignalP"/>
    </source>
</evidence>
<dbReference type="PANTHER" id="PTHR21661">
    <property type="entry name" value="EPOXIDE HYDROLASE 1-RELATED"/>
    <property type="match status" value="1"/>
</dbReference>
<comment type="caution">
    <text evidence="6">The sequence shown here is derived from an EMBL/GenBank/DDBJ whole genome shotgun (WGS) entry which is preliminary data.</text>
</comment>
<dbReference type="SMR" id="A0A167BV51"/>
<evidence type="ECO:0000313" key="7">
    <source>
        <dbReference type="Proteomes" id="UP000076863"/>
    </source>
</evidence>
<evidence type="ECO:0000259" key="5">
    <source>
        <dbReference type="Pfam" id="PF06441"/>
    </source>
</evidence>
<dbReference type="EMBL" id="AZHA01000019">
    <property type="protein sequence ID" value="OAA40447.1"/>
    <property type="molecule type" value="Genomic_DNA"/>
</dbReference>
<evidence type="ECO:0000313" key="6">
    <source>
        <dbReference type="EMBL" id="OAA40447.1"/>
    </source>
</evidence>
<dbReference type="Gene3D" id="3.40.50.1820">
    <property type="entry name" value="alpha/beta hydrolase"/>
    <property type="match status" value="1"/>
</dbReference>
<reference evidence="6 7" key="1">
    <citation type="journal article" date="2016" name="Genome Biol. Evol.">
        <title>Divergent and convergent evolution of fungal pathogenicity.</title>
        <authorList>
            <person name="Shang Y."/>
            <person name="Xiao G."/>
            <person name="Zheng P."/>
            <person name="Cen K."/>
            <person name="Zhan S."/>
            <person name="Wang C."/>
        </authorList>
    </citation>
    <scope>NUCLEOTIDE SEQUENCE [LARGE SCALE GENOMIC DNA]</scope>
    <source>
        <strain evidence="6 7">RCEF 3172</strain>
    </source>
</reference>
<evidence type="ECO:0000256" key="3">
    <source>
        <dbReference type="ARBA" id="ARBA00022801"/>
    </source>
</evidence>
<accession>A0A167BV51</accession>
<feature type="domain" description="Epoxide hydrolase N-terminal" evidence="5">
    <location>
        <begin position="31"/>
        <end position="136"/>
    </location>
</feature>
<keyword evidence="3 6" id="KW-0378">Hydrolase</keyword>
<dbReference type="GO" id="GO:0097176">
    <property type="term" value="P:epoxide metabolic process"/>
    <property type="evidence" value="ECO:0007669"/>
    <property type="project" value="TreeGrafter"/>
</dbReference>
<feature type="signal peptide" evidence="4">
    <location>
        <begin position="1"/>
        <end position="22"/>
    </location>
</feature>
<dbReference type="AlphaFoldDB" id="A0A167BV51"/>
<name>A0A167BV51_9HYPO</name>
<dbReference type="Proteomes" id="UP000076863">
    <property type="component" value="Unassembled WGS sequence"/>
</dbReference>